<dbReference type="EMBL" id="CP044420">
    <property type="protein sequence ID" value="QOY42464.1"/>
    <property type="molecule type" value="Genomic_DNA"/>
</dbReference>
<accession>A0A7S7LHI7</accession>
<protein>
    <submittedName>
        <fullName evidence="4">Uncharacterized protein</fullName>
    </submittedName>
</protein>
<keyword evidence="3" id="KW-0812">Transmembrane</keyword>
<proteinExistence type="predicted"/>
<keyword evidence="1" id="KW-0175">Coiled coil</keyword>
<evidence type="ECO:0000313" key="4">
    <source>
        <dbReference type="EMBL" id="QOY42464.1"/>
    </source>
</evidence>
<evidence type="ECO:0000256" key="3">
    <source>
        <dbReference type="SAM" id="Phobius"/>
    </source>
</evidence>
<dbReference type="Proteomes" id="UP000593906">
    <property type="component" value="Chromosome 3"/>
</dbReference>
<gene>
    <name evidence="4" type="ORF">CPATCC_001103</name>
</gene>
<evidence type="ECO:0000313" key="5">
    <source>
        <dbReference type="Proteomes" id="UP000593906"/>
    </source>
</evidence>
<feature type="coiled-coil region" evidence="1">
    <location>
        <begin position="146"/>
        <end position="187"/>
    </location>
</feature>
<evidence type="ECO:0000256" key="1">
    <source>
        <dbReference type="SAM" id="Coils"/>
    </source>
</evidence>
<keyword evidence="3" id="KW-0472">Membrane</keyword>
<reference evidence="4 5" key="1">
    <citation type="submission" date="2019-09" db="EMBL/GenBank/DDBJ databases">
        <title>Consistent, comparative and evidence-based genome assembly and annotation for Cryptosporidium parvum, C. hominis and C. tyzzeri.</title>
        <authorList>
            <person name="Baptista R.P."/>
            <person name="Li Y."/>
            <person name="Sateriale A."/>
            <person name="Ansell B."/>
            <person name="Jex A."/>
            <person name="Sanders M."/>
            <person name="Brooks K."/>
            <person name="Tracey A."/>
            <person name="Berriman M."/>
            <person name="Striepen B."/>
            <person name="Cotton J.A."/>
            <person name="Kissinger J.C."/>
        </authorList>
    </citation>
    <scope>NUCLEOTIDE SEQUENCE [LARGE SCALE GENOMIC DNA]</scope>
    <source>
        <strain evidence="4 5">IOWA-ATCC</strain>
    </source>
</reference>
<evidence type="ECO:0000256" key="2">
    <source>
        <dbReference type="SAM" id="MobiDB-lite"/>
    </source>
</evidence>
<feature type="region of interest" description="Disordered" evidence="2">
    <location>
        <begin position="301"/>
        <end position="323"/>
    </location>
</feature>
<feature type="transmembrane region" description="Helical" evidence="3">
    <location>
        <begin position="6"/>
        <end position="26"/>
    </location>
</feature>
<organism evidence="4 5">
    <name type="scientific">Cryptosporidium parvum</name>
    <dbReference type="NCBI Taxonomy" id="5807"/>
    <lineage>
        <taxon>Eukaryota</taxon>
        <taxon>Sar</taxon>
        <taxon>Alveolata</taxon>
        <taxon>Apicomplexa</taxon>
        <taxon>Conoidasida</taxon>
        <taxon>Coccidia</taxon>
        <taxon>Eucoccidiorida</taxon>
        <taxon>Eimeriorina</taxon>
        <taxon>Cryptosporidiidae</taxon>
        <taxon>Cryptosporidium</taxon>
    </lineage>
</organism>
<sequence length="323" mass="37903">MNLSFIYVMGFFPVKFFPILFFSITINNGLFSRNYEESLIDFSLSQLSAESESNDGSSRSLRSFLSLESFESCFSEFQSQSSYYTALDYGSDDSTDKVPCEFECKYSKEEILKSIRKGNYKKLKKIRTIFLEELMDEIITKVMNIILNYERQMSRKENLLAQYEVHKQLNKNKIKKIKKEIKLLKLETDCYLTRLDLYLYNLFKHLFSIKIKNFKSTTKVLKSSLHYNKINSLQREIAFNYELLSFLEAAFLHYLCNNGLFANRHLCAFILKQSLKITKFNEKIISLHKKAIDKIGVFTRPDSGSESRLETIPEEPSNSYEPF</sequence>
<keyword evidence="3" id="KW-1133">Transmembrane helix</keyword>
<dbReference type="AlphaFoldDB" id="A0A7S7LHI7"/>
<dbReference type="VEuPathDB" id="CryptoDB:CPATCC_0032110"/>
<name>A0A7S7LHI7_CRYPV</name>